<gene>
    <name evidence="1" type="ORF">S12H4_46490</name>
</gene>
<dbReference type="AlphaFoldDB" id="X1UER7"/>
<reference evidence="1" key="1">
    <citation type="journal article" date="2014" name="Front. Microbiol.">
        <title>High frequency of phylogenetically diverse reductive dehalogenase-homologous genes in deep subseafloor sedimentary metagenomes.</title>
        <authorList>
            <person name="Kawai M."/>
            <person name="Futagami T."/>
            <person name="Toyoda A."/>
            <person name="Takaki Y."/>
            <person name="Nishi S."/>
            <person name="Hori S."/>
            <person name="Arai W."/>
            <person name="Tsubouchi T."/>
            <person name="Morono Y."/>
            <person name="Uchiyama I."/>
            <person name="Ito T."/>
            <person name="Fujiyama A."/>
            <person name="Inagaki F."/>
            <person name="Takami H."/>
        </authorList>
    </citation>
    <scope>NUCLEOTIDE SEQUENCE</scope>
    <source>
        <strain evidence="1">Expedition CK06-06</strain>
    </source>
</reference>
<dbReference type="EMBL" id="BARW01028848">
    <property type="protein sequence ID" value="GAJ15988.1"/>
    <property type="molecule type" value="Genomic_DNA"/>
</dbReference>
<name>X1UER7_9ZZZZ</name>
<dbReference type="InterPro" id="IPR023214">
    <property type="entry name" value="HAD_sf"/>
</dbReference>
<protein>
    <submittedName>
        <fullName evidence="1">Uncharacterized protein</fullName>
    </submittedName>
</protein>
<proteinExistence type="predicted"/>
<sequence>VDTSMGEVELTVGAYGKMLEERANVKATYIGKPNRYVFEMALKTMDIEFHDNLIPGMSG</sequence>
<comment type="caution">
    <text evidence="1">The sequence shown here is derived from an EMBL/GenBank/DDBJ whole genome shotgun (WGS) entry which is preliminary data.</text>
</comment>
<accession>X1UER7</accession>
<dbReference type="Gene3D" id="3.40.50.1000">
    <property type="entry name" value="HAD superfamily/HAD-like"/>
    <property type="match status" value="2"/>
</dbReference>
<organism evidence="1">
    <name type="scientific">marine sediment metagenome</name>
    <dbReference type="NCBI Taxonomy" id="412755"/>
    <lineage>
        <taxon>unclassified sequences</taxon>
        <taxon>metagenomes</taxon>
        <taxon>ecological metagenomes</taxon>
    </lineage>
</organism>
<feature type="non-terminal residue" evidence="1">
    <location>
        <position position="1"/>
    </location>
</feature>
<evidence type="ECO:0000313" key="1">
    <source>
        <dbReference type="EMBL" id="GAJ15988.1"/>
    </source>
</evidence>